<keyword evidence="2" id="KW-1185">Reference proteome</keyword>
<dbReference type="Proteomes" id="UP001597201">
    <property type="component" value="Unassembled WGS sequence"/>
</dbReference>
<gene>
    <name evidence="1" type="ORF">ACFQ39_06510</name>
</gene>
<proteinExistence type="predicted"/>
<name>A0ABW3Y0W2_9FLAO</name>
<accession>A0ABW3Y0W2</accession>
<dbReference type="RefSeq" id="WP_377177244.1">
    <property type="nucleotide sequence ID" value="NZ_JBHTMY010000002.1"/>
</dbReference>
<organism evidence="1 2">
    <name type="scientific">Namhaeicola litoreus</name>
    <dbReference type="NCBI Taxonomy" id="1052145"/>
    <lineage>
        <taxon>Bacteria</taxon>
        <taxon>Pseudomonadati</taxon>
        <taxon>Bacteroidota</taxon>
        <taxon>Flavobacteriia</taxon>
        <taxon>Flavobacteriales</taxon>
        <taxon>Flavobacteriaceae</taxon>
        <taxon>Namhaeicola</taxon>
    </lineage>
</organism>
<dbReference type="EMBL" id="JBHTMY010000002">
    <property type="protein sequence ID" value="MFD1315264.1"/>
    <property type="molecule type" value="Genomic_DNA"/>
</dbReference>
<comment type="caution">
    <text evidence="1">The sequence shown here is derived from an EMBL/GenBank/DDBJ whole genome shotgun (WGS) entry which is preliminary data.</text>
</comment>
<evidence type="ECO:0000313" key="1">
    <source>
        <dbReference type="EMBL" id="MFD1315264.1"/>
    </source>
</evidence>
<evidence type="ECO:0000313" key="2">
    <source>
        <dbReference type="Proteomes" id="UP001597201"/>
    </source>
</evidence>
<reference evidence="2" key="1">
    <citation type="journal article" date="2019" name="Int. J. Syst. Evol. Microbiol.">
        <title>The Global Catalogue of Microorganisms (GCM) 10K type strain sequencing project: providing services to taxonomists for standard genome sequencing and annotation.</title>
        <authorList>
            <consortium name="The Broad Institute Genomics Platform"/>
            <consortium name="The Broad Institute Genome Sequencing Center for Infectious Disease"/>
            <person name="Wu L."/>
            <person name="Ma J."/>
        </authorList>
    </citation>
    <scope>NUCLEOTIDE SEQUENCE [LARGE SCALE GENOMIC DNA]</scope>
    <source>
        <strain evidence="2">CCUG 61485</strain>
    </source>
</reference>
<sequence>MARQNGILKVTGKLDDLSFYKSKEGYLVRTKGGVPKERIQNDPAFVRTRENGAEFGQSAYAGKLLRVAVRNMLLNAGDGRVTSRLTQVMSKVKNYDLTSARGDRKVAIGLADDAAKALLKGFNFNNRALLGTVLFAPYTLDTATGEIDMASLNTANDISSATGATHVSLQAGFLDLDFETGISDIQYSPKVNLPVENVATSATLTPVAAPVGTGNKFYLLMIEFFQEINGVQYSLKNGAYNVLAIVGVDSI</sequence>
<protein>
    <submittedName>
        <fullName evidence="1">Uncharacterized protein</fullName>
    </submittedName>
</protein>